<dbReference type="PRINTS" id="PR00368">
    <property type="entry name" value="FADPNR"/>
</dbReference>
<gene>
    <name evidence="8" type="ORF">ACFPYK_08485</name>
</gene>
<name>A0ABW1QKB2_9ACTN</name>
<dbReference type="Gene3D" id="3.40.250.10">
    <property type="entry name" value="Rhodanese-like domain"/>
    <property type="match status" value="1"/>
</dbReference>
<comment type="cofactor">
    <cofactor evidence="1">
        <name>FAD</name>
        <dbReference type="ChEBI" id="CHEBI:57692"/>
    </cofactor>
</comment>
<evidence type="ECO:0000256" key="5">
    <source>
        <dbReference type="ARBA" id="ARBA00023002"/>
    </source>
</evidence>
<dbReference type="Pfam" id="PF02852">
    <property type="entry name" value="Pyr_redox_dim"/>
    <property type="match status" value="1"/>
</dbReference>
<dbReference type="InterPro" id="IPR050260">
    <property type="entry name" value="FAD-bd_OxRdtase"/>
</dbReference>
<comment type="similarity">
    <text evidence="2">Belongs to the class-III pyridine nucleotide-disulfide oxidoreductase family.</text>
</comment>
<dbReference type="InterPro" id="IPR004099">
    <property type="entry name" value="Pyr_nucl-diS_OxRdtase_dimer"/>
</dbReference>
<protein>
    <submittedName>
        <fullName evidence="8">FAD-dependent oxidoreductase</fullName>
    </submittedName>
</protein>
<dbReference type="RefSeq" id="WP_323740630.1">
    <property type="nucleotide sequence ID" value="NZ_JBHSQL010000005.1"/>
</dbReference>
<dbReference type="InterPro" id="IPR036188">
    <property type="entry name" value="FAD/NAD-bd_sf"/>
</dbReference>
<proteinExistence type="inferred from homology"/>
<dbReference type="InterPro" id="IPR016156">
    <property type="entry name" value="FAD/NAD-linked_Rdtase_dimer_sf"/>
</dbReference>
<dbReference type="InterPro" id="IPR023753">
    <property type="entry name" value="FAD/NAD-binding_dom"/>
</dbReference>
<dbReference type="Proteomes" id="UP001596097">
    <property type="component" value="Unassembled WGS sequence"/>
</dbReference>
<dbReference type="Gene3D" id="3.50.50.60">
    <property type="entry name" value="FAD/NAD(P)-binding domain"/>
    <property type="match status" value="2"/>
</dbReference>
<accession>A0ABW1QKB2</accession>
<evidence type="ECO:0000256" key="6">
    <source>
        <dbReference type="ARBA" id="ARBA00023284"/>
    </source>
</evidence>
<evidence type="ECO:0000313" key="9">
    <source>
        <dbReference type="Proteomes" id="UP001596097"/>
    </source>
</evidence>
<dbReference type="SUPFAM" id="SSF51905">
    <property type="entry name" value="FAD/NAD(P)-binding domain"/>
    <property type="match status" value="1"/>
</dbReference>
<evidence type="ECO:0000256" key="1">
    <source>
        <dbReference type="ARBA" id="ARBA00001974"/>
    </source>
</evidence>
<evidence type="ECO:0000256" key="2">
    <source>
        <dbReference type="ARBA" id="ARBA00009130"/>
    </source>
</evidence>
<keyword evidence="4" id="KW-0274">FAD</keyword>
<sequence>MSAVGAPRRTVVVGGVAAGMSAATRLRRNDEHRHIVVLERGTHVSFANCGLPYHVGGVIQERDDLLLQTPASLAARFRLDVRTRHEVVALDRTRRVVVVRALETGEEYEEPYDDLVLATGARAVRPSIPGVERAHTLRDLDDMDAILAALGGGDRAGARTAVVVGAGFIGIELAENLVRRGLAVTLVEREPQVLPPLDPEMAAVVDQRLRESGVAVRTRAAVVRIDDTTATLDDGTTLPADVVVTAVGVVPESALAERAALEVGERGGIVVDEQQRTSDPSVYAVGDVAVKRDALSGGATLVPLAQTANRQGRLVADVVSGRDVSATPVLGTAVVGAFGLTAAMVGWSEKRLRAAERPVRVVHTHPSDHAGYYPGARAMALKLLVDPETDAILGAQGVGESGVDKRIDVIATAMRGGLRASELADLELAYAPQYGSAKDPVNMLGMVADNLAAGITDSVQWHEVDRAMRDGATVVDVRTPGEYASGTLPGAVNLPLDELRIRHAELPSGRLVVTCAVGQRGHAATRLLRQLGRTDVVNLDGGYRTWKQAVGV</sequence>
<keyword evidence="3" id="KW-0285">Flavoprotein</keyword>
<dbReference type="SMART" id="SM00450">
    <property type="entry name" value="RHOD"/>
    <property type="match status" value="1"/>
</dbReference>
<dbReference type="EMBL" id="JBHSQL010000005">
    <property type="protein sequence ID" value="MFC6149428.1"/>
    <property type="molecule type" value="Genomic_DNA"/>
</dbReference>
<dbReference type="InterPro" id="IPR001763">
    <property type="entry name" value="Rhodanese-like_dom"/>
</dbReference>
<dbReference type="PROSITE" id="PS50206">
    <property type="entry name" value="RHODANESE_3"/>
    <property type="match status" value="1"/>
</dbReference>
<dbReference type="InterPro" id="IPR036873">
    <property type="entry name" value="Rhodanese-like_dom_sf"/>
</dbReference>
<feature type="domain" description="Rhodanese" evidence="7">
    <location>
        <begin position="468"/>
        <end position="551"/>
    </location>
</feature>
<keyword evidence="5" id="KW-0560">Oxidoreductase</keyword>
<evidence type="ECO:0000259" key="7">
    <source>
        <dbReference type="PROSITE" id="PS50206"/>
    </source>
</evidence>
<keyword evidence="9" id="KW-1185">Reference proteome</keyword>
<evidence type="ECO:0000256" key="3">
    <source>
        <dbReference type="ARBA" id="ARBA00022630"/>
    </source>
</evidence>
<dbReference type="Pfam" id="PF00581">
    <property type="entry name" value="Rhodanese"/>
    <property type="match status" value="1"/>
</dbReference>
<dbReference type="SUPFAM" id="SSF52821">
    <property type="entry name" value="Rhodanese/Cell cycle control phosphatase"/>
    <property type="match status" value="1"/>
</dbReference>
<dbReference type="PANTHER" id="PTHR43429">
    <property type="entry name" value="PYRIDINE NUCLEOTIDE-DISULFIDE OXIDOREDUCTASE DOMAIN-CONTAINING"/>
    <property type="match status" value="1"/>
</dbReference>
<keyword evidence="6" id="KW-0676">Redox-active center</keyword>
<dbReference type="Pfam" id="PF07992">
    <property type="entry name" value="Pyr_redox_2"/>
    <property type="match status" value="1"/>
</dbReference>
<evidence type="ECO:0000256" key="4">
    <source>
        <dbReference type="ARBA" id="ARBA00022827"/>
    </source>
</evidence>
<comment type="caution">
    <text evidence="8">The sequence shown here is derived from an EMBL/GenBank/DDBJ whole genome shotgun (WGS) entry which is preliminary data.</text>
</comment>
<dbReference type="PANTHER" id="PTHR43429:SF1">
    <property type="entry name" value="NAD(P)H SULFUR OXIDOREDUCTASE (COA-DEPENDENT)"/>
    <property type="match status" value="1"/>
</dbReference>
<dbReference type="PRINTS" id="PR00411">
    <property type="entry name" value="PNDRDTASEI"/>
</dbReference>
<evidence type="ECO:0000313" key="8">
    <source>
        <dbReference type="EMBL" id="MFC6149428.1"/>
    </source>
</evidence>
<organism evidence="8 9">
    <name type="scientific">Mumia xiangluensis</name>
    <dbReference type="NCBI Taxonomy" id="1678900"/>
    <lineage>
        <taxon>Bacteria</taxon>
        <taxon>Bacillati</taxon>
        <taxon>Actinomycetota</taxon>
        <taxon>Actinomycetes</taxon>
        <taxon>Propionibacteriales</taxon>
        <taxon>Nocardioidaceae</taxon>
        <taxon>Mumia</taxon>
    </lineage>
</organism>
<dbReference type="SUPFAM" id="SSF55424">
    <property type="entry name" value="FAD/NAD-linked reductases, dimerisation (C-terminal) domain"/>
    <property type="match status" value="1"/>
</dbReference>
<reference evidence="9" key="1">
    <citation type="journal article" date="2019" name="Int. J. Syst. Evol. Microbiol.">
        <title>The Global Catalogue of Microorganisms (GCM) 10K type strain sequencing project: providing services to taxonomists for standard genome sequencing and annotation.</title>
        <authorList>
            <consortium name="The Broad Institute Genomics Platform"/>
            <consortium name="The Broad Institute Genome Sequencing Center for Infectious Disease"/>
            <person name="Wu L."/>
            <person name="Ma J."/>
        </authorList>
    </citation>
    <scope>NUCLEOTIDE SEQUENCE [LARGE SCALE GENOMIC DNA]</scope>
    <source>
        <strain evidence="9">CGMCC 4.7198</strain>
    </source>
</reference>